<dbReference type="PANTHER" id="PTHR34278">
    <property type="entry name" value="PROTEIN THI031, PUTATIVE-RELATED"/>
    <property type="match status" value="1"/>
</dbReference>
<name>A0AAV5C452_ELECO</name>
<proteinExistence type="predicted"/>
<evidence type="ECO:0000313" key="3">
    <source>
        <dbReference type="Proteomes" id="UP001054889"/>
    </source>
</evidence>
<evidence type="ECO:0000256" key="1">
    <source>
        <dbReference type="SAM" id="MobiDB-lite"/>
    </source>
</evidence>
<organism evidence="2 3">
    <name type="scientific">Eleusine coracana subsp. coracana</name>
    <dbReference type="NCBI Taxonomy" id="191504"/>
    <lineage>
        <taxon>Eukaryota</taxon>
        <taxon>Viridiplantae</taxon>
        <taxon>Streptophyta</taxon>
        <taxon>Embryophyta</taxon>
        <taxon>Tracheophyta</taxon>
        <taxon>Spermatophyta</taxon>
        <taxon>Magnoliopsida</taxon>
        <taxon>Liliopsida</taxon>
        <taxon>Poales</taxon>
        <taxon>Poaceae</taxon>
        <taxon>PACMAD clade</taxon>
        <taxon>Chloridoideae</taxon>
        <taxon>Cynodonteae</taxon>
        <taxon>Eleusininae</taxon>
        <taxon>Eleusine</taxon>
    </lineage>
</organism>
<evidence type="ECO:0000313" key="2">
    <source>
        <dbReference type="EMBL" id="GJM93291.1"/>
    </source>
</evidence>
<dbReference type="PANTHER" id="PTHR34278:SF11">
    <property type="entry name" value="OS01G0510200 PROTEIN"/>
    <property type="match status" value="1"/>
</dbReference>
<reference evidence="2" key="2">
    <citation type="submission" date="2021-12" db="EMBL/GenBank/DDBJ databases">
        <title>Resequencing data analysis of finger millet.</title>
        <authorList>
            <person name="Hatakeyama M."/>
            <person name="Aluri S."/>
            <person name="Balachadran M.T."/>
            <person name="Sivarajan S.R."/>
            <person name="Poveda L."/>
            <person name="Shimizu-Inatsugi R."/>
            <person name="Schlapbach R."/>
            <person name="Sreeman S.M."/>
            <person name="Shimizu K.K."/>
        </authorList>
    </citation>
    <scope>NUCLEOTIDE SEQUENCE</scope>
</reference>
<accession>A0AAV5C452</accession>
<feature type="region of interest" description="Disordered" evidence="1">
    <location>
        <begin position="33"/>
        <end position="53"/>
    </location>
</feature>
<dbReference type="EMBL" id="BQKI01000004">
    <property type="protein sequence ID" value="GJM93291.1"/>
    <property type="molecule type" value="Genomic_DNA"/>
</dbReference>
<reference evidence="2" key="1">
    <citation type="journal article" date="2018" name="DNA Res.">
        <title>Multiple hybrid de novo genome assembly of finger millet, an orphan allotetraploid crop.</title>
        <authorList>
            <person name="Hatakeyama M."/>
            <person name="Aluri S."/>
            <person name="Balachadran M.T."/>
            <person name="Sivarajan S.R."/>
            <person name="Patrignani A."/>
            <person name="Gruter S."/>
            <person name="Poveda L."/>
            <person name="Shimizu-Inatsugi R."/>
            <person name="Baeten J."/>
            <person name="Francoijs K.J."/>
            <person name="Nataraja K.N."/>
            <person name="Reddy Y.A.N."/>
            <person name="Phadnis S."/>
            <person name="Ravikumar R.L."/>
            <person name="Schlapbach R."/>
            <person name="Sreeman S.M."/>
            <person name="Shimizu K.K."/>
        </authorList>
    </citation>
    <scope>NUCLEOTIDE SEQUENCE</scope>
</reference>
<comment type="caution">
    <text evidence="2">The sequence shown here is derived from an EMBL/GenBank/DDBJ whole genome shotgun (WGS) entry which is preliminary data.</text>
</comment>
<gene>
    <name evidence="2" type="primary">ga09836</name>
    <name evidence="2" type="ORF">PR202_ga09836</name>
</gene>
<dbReference type="Proteomes" id="UP001054889">
    <property type="component" value="Unassembled WGS sequence"/>
</dbReference>
<keyword evidence="3" id="KW-1185">Reference proteome</keyword>
<sequence>MRREGRQHGWVFVAFRRVVDAEGNRRAVPVDAVNNGGFMKAPRNPTNRSKHHTVRLTDKDLAYLGMPGWRRGGAASSGKGMHKFKHDELKTYYLEEAEDDVYDDIDV</sequence>
<protein>
    <submittedName>
        <fullName evidence="2">Uncharacterized protein</fullName>
    </submittedName>
</protein>
<dbReference type="AlphaFoldDB" id="A0AAV5C452"/>